<dbReference type="Pfam" id="PF04263">
    <property type="entry name" value="TPK_catalytic"/>
    <property type="match status" value="1"/>
</dbReference>
<dbReference type="InterPro" id="IPR036371">
    <property type="entry name" value="TPK_B1-bd_sf"/>
</dbReference>
<dbReference type="SMART" id="SM00983">
    <property type="entry name" value="TPK_B1_binding"/>
    <property type="match status" value="1"/>
</dbReference>
<accession>A0A974NPQ3</accession>
<dbReference type="EMBL" id="CP068053">
    <property type="protein sequence ID" value="QQT01589.1"/>
    <property type="molecule type" value="Genomic_DNA"/>
</dbReference>
<keyword evidence="4" id="KW-0067">ATP-binding</keyword>
<keyword evidence="1 7" id="KW-0808">Transferase</keyword>
<protein>
    <recommendedName>
        <fullName evidence="5">Thiamine diphosphokinase</fullName>
        <ecNumber evidence="5">2.7.6.2</ecNumber>
    </recommendedName>
</protein>
<organism evidence="7 8">
    <name type="scientific">Peribacillus psychrosaccharolyticus</name>
    <name type="common">Bacillus psychrosaccharolyticus</name>
    <dbReference type="NCBI Taxonomy" id="1407"/>
    <lineage>
        <taxon>Bacteria</taxon>
        <taxon>Bacillati</taxon>
        <taxon>Bacillota</taxon>
        <taxon>Bacilli</taxon>
        <taxon>Bacillales</taxon>
        <taxon>Bacillaceae</taxon>
        <taxon>Peribacillus</taxon>
    </lineage>
</organism>
<evidence type="ECO:0000259" key="6">
    <source>
        <dbReference type="SMART" id="SM00983"/>
    </source>
</evidence>
<reference evidence="7 8" key="1">
    <citation type="submission" date="2021-01" db="EMBL/GenBank/DDBJ databases">
        <title>FDA dAtabase for Regulatory Grade micrObial Sequences (FDA-ARGOS): Supporting development and validation of Infectious Disease Dx tests.</title>
        <authorList>
            <person name="Nelson B."/>
            <person name="Plummer A."/>
            <person name="Tallon L."/>
            <person name="Sadzewicz L."/>
            <person name="Zhao X."/>
            <person name="Boylan J."/>
            <person name="Ott S."/>
            <person name="Bowen H."/>
            <person name="Vavikolanu K."/>
            <person name="Mehta A."/>
            <person name="Aluvathingal J."/>
            <person name="Nadendla S."/>
            <person name="Myers T."/>
            <person name="Yan Y."/>
            <person name="Sichtig H."/>
        </authorList>
    </citation>
    <scope>NUCLEOTIDE SEQUENCE [LARGE SCALE GENOMIC DNA]</scope>
    <source>
        <strain evidence="7 8">FDAARGOS_1161</strain>
    </source>
</reference>
<dbReference type="InterPro" id="IPR053149">
    <property type="entry name" value="TPK"/>
</dbReference>
<gene>
    <name evidence="7" type="ORF">I6J18_06925</name>
</gene>
<dbReference type="PANTHER" id="PTHR41299:SF1">
    <property type="entry name" value="THIAMINE PYROPHOSPHOKINASE"/>
    <property type="match status" value="1"/>
</dbReference>
<dbReference type="GO" id="GO:0009229">
    <property type="term" value="P:thiamine diphosphate biosynthetic process"/>
    <property type="evidence" value="ECO:0007669"/>
    <property type="project" value="InterPro"/>
</dbReference>
<evidence type="ECO:0000256" key="3">
    <source>
        <dbReference type="ARBA" id="ARBA00022777"/>
    </source>
</evidence>
<keyword evidence="8" id="KW-1185">Reference proteome</keyword>
<keyword evidence="3" id="KW-0418">Kinase</keyword>
<evidence type="ECO:0000313" key="8">
    <source>
        <dbReference type="Proteomes" id="UP000595254"/>
    </source>
</evidence>
<evidence type="ECO:0000313" key="7">
    <source>
        <dbReference type="EMBL" id="QQT01589.1"/>
    </source>
</evidence>
<dbReference type="RefSeq" id="WP_201648027.1">
    <property type="nucleotide sequence ID" value="NZ_CP068053.1"/>
</dbReference>
<dbReference type="EC" id="2.7.6.2" evidence="5"/>
<dbReference type="SUPFAM" id="SSF63862">
    <property type="entry name" value="Thiamin pyrophosphokinase, substrate-binding domain"/>
    <property type="match status" value="1"/>
</dbReference>
<dbReference type="InterPro" id="IPR006282">
    <property type="entry name" value="Thi_PPkinase"/>
</dbReference>
<dbReference type="SUPFAM" id="SSF63999">
    <property type="entry name" value="Thiamin pyrophosphokinase, catalytic domain"/>
    <property type="match status" value="1"/>
</dbReference>
<dbReference type="KEGG" id="ppsr:I6J18_06925"/>
<dbReference type="InterPro" id="IPR036759">
    <property type="entry name" value="TPK_catalytic_sf"/>
</dbReference>
<keyword evidence="2" id="KW-0547">Nucleotide-binding</keyword>
<proteinExistence type="predicted"/>
<dbReference type="GO" id="GO:0005524">
    <property type="term" value="F:ATP binding"/>
    <property type="evidence" value="ECO:0007669"/>
    <property type="project" value="UniProtKB-KW"/>
</dbReference>
<dbReference type="GO" id="GO:0006772">
    <property type="term" value="P:thiamine metabolic process"/>
    <property type="evidence" value="ECO:0007669"/>
    <property type="project" value="UniProtKB-UniRule"/>
</dbReference>
<dbReference type="Pfam" id="PF04265">
    <property type="entry name" value="TPK_B1_binding"/>
    <property type="match status" value="1"/>
</dbReference>
<dbReference type="NCBIfam" id="TIGR01378">
    <property type="entry name" value="thi_PPkinase"/>
    <property type="match status" value="1"/>
</dbReference>
<sequence>MVIYLMAGGPSDLHPDLGMYKEREGCIWVGVDRGVQILLDHDIVPAAAFGDFDSVTEDELSLIQEKLDTITIYPSEKDETDLEIAFKWAVAQDPQEIWLFGSTGGRIDHFLGNIQLFLREEILPLHKKISFYMADHKNLLTVRTPGSYSLQVMDDKKYISLLPVMGNAEGISLDGFKYPLQNSYLPMGSTLCISNELISEIGNYSFTSGILLVIRSSD</sequence>
<evidence type="ECO:0000256" key="5">
    <source>
        <dbReference type="NCBIfam" id="TIGR01378"/>
    </source>
</evidence>
<dbReference type="GO" id="GO:0016301">
    <property type="term" value="F:kinase activity"/>
    <property type="evidence" value="ECO:0007669"/>
    <property type="project" value="UniProtKB-KW"/>
</dbReference>
<evidence type="ECO:0000256" key="2">
    <source>
        <dbReference type="ARBA" id="ARBA00022741"/>
    </source>
</evidence>
<dbReference type="InterPro" id="IPR007371">
    <property type="entry name" value="TPK_catalytic"/>
</dbReference>
<dbReference type="Proteomes" id="UP000595254">
    <property type="component" value="Chromosome"/>
</dbReference>
<dbReference type="CDD" id="cd07995">
    <property type="entry name" value="TPK"/>
    <property type="match status" value="1"/>
</dbReference>
<dbReference type="InterPro" id="IPR007373">
    <property type="entry name" value="Thiamin_PyroPKinase_B1-bd"/>
</dbReference>
<dbReference type="GO" id="GO:0030975">
    <property type="term" value="F:thiamine binding"/>
    <property type="evidence" value="ECO:0007669"/>
    <property type="project" value="InterPro"/>
</dbReference>
<dbReference type="AlphaFoldDB" id="A0A974NPQ3"/>
<dbReference type="Gene3D" id="3.40.50.10240">
    <property type="entry name" value="Thiamin pyrophosphokinase, catalytic domain"/>
    <property type="match status" value="1"/>
</dbReference>
<feature type="domain" description="Thiamin pyrophosphokinase thiamin-binding" evidence="6">
    <location>
        <begin position="146"/>
        <end position="212"/>
    </location>
</feature>
<dbReference type="PANTHER" id="PTHR41299">
    <property type="entry name" value="THIAMINE PYROPHOSPHOKINASE"/>
    <property type="match status" value="1"/>
</dbReference>
<evidence type="ECO:0000256" key="4">
    <source>
        <dbReference type="ARBA" id="ARBA00022840"/>
    </source>
</evidence>
<evidence type="ECO:0000256" key="1">
    <source>
        <dbReference type="ARBA" id="ARBA00022679"/>
    </source>
</evidence>
<name>A0A974NPQ3_PERPY</name>
<dbReference type="GO" id="GO:0004788">
    <property type="term" value="F:thiamine diphosphokinase activity"/>
    <property type="evidence" value="ECO:0007669"/>
    <property type="project" value="UniProtKB-UniRule"/>
</dbReference>